<dbReference type="VEuPathDB" id="FungiDB:ZTRI_21.47"/>
<sequence>MKNDTHTGTEYSSDQPSSHDQKRHLTSPVSHDNHAGAVHHCKPPSHYAHRPHALTSSRTIHALMEYPRRDLDYLHPEIETLWQVFGTYTHTTPSEHG</sequence>
<dbReference type="GeneID" id="13396693"/>
<reference evidence="2 3" key="1">
    <citation type="journal article" date="2011" name="PLoS Genet.">
        <title>Finished genome of the fungal wheat pathogen Mycosphaerella graminicola reveals dispensome structure, chromosome plasticity, and stealth pathogenesis.</title>
        <authorList>
            <person name="Goodwin S.B."/>
            <person name="Ben M'barek S."/>
            <person name="Dhillon B."/>
            <person name="Wittenberg A.H.J."/>
            <person name="Crane C.F."/>
            <person name="Hane J.K."/>
            <person name="Foster A.J."/>
            <person name="Van der Lee T.A.J."/>
            <person name="Grimwood J."/>
            <person name="Aerts A."/>
            <person name="Antoniw J."/>
            <person name="Bailey A."/>
            <person name="Bluhm B."/>
            <person name="Bowler J."/>
            <person name="Bristow J."/>
            <person name="van der Burgt A."/>
            <person name="Canto-Canche B."/>
            <person name="Churchill A.C.L."/>
            <person name="Conde-Ferraez L."/>
            <person name="Cools H.J."/>
            <person name="Coutinho P.M."/>
            <person name="Csukai M."/>
            <person name="Dehal P."/>
            <person name="De Wit P."/>
            <person name="Donzelli B."/>
            <person name="van de Geest H.C."/>
            <person name="van Ham R.C.H.J."/>
            <person name="Hammond-Kosack K.E."/>
            <person name="Henrissat B."/>
            <person name="Kilian A."/>
            <person name="Kobayashi A.K."/>
            <person name="Koopmann E."/>
            <person name="Kourmpetis Y."/>
            <person name="Kuzniar A."/>
            <person name="Lindquist E."/>
            <person name="Lombard V."/>
            <person name="Maliepaard C."/>
            <person name="Martins N."/>
            <person name="Mehrabi R."/>
            <person name="Nap J.P.H."/>
            <person name="Ponomarenko A."/>
            <person name="Rudd J.J."/>
            <person name="Salamov A."/>
            <person name="Schmutz J."/>
            <person name="Schouten H.J."/>
            <person name="Shapiro H."/>
            <person name="Stergiopoulos I."/>
            <person name="Torriani S.F.F."/>
            <person name="Tu H."/>
            <person name="de Vries R.P."/>
            <person name="Waalwijk C."/>
            <person name="Ware S.B."/>
            <person name="Wiebenga A."/>
            <person name="Zwiers L.-H."/>
            <person name="Oliver R.P."/>
            <person name="Grigoriev I.V."/>
            <person name="Kema G.H.J."/>
        </authorList>
    </citation>
    <scope>NUCLEOTIDE SEQUENCE [LARGE SCALE GENOMIC DNA]</scope>
    <source>
        <strain evidence="3">CBS 115943 / IPO323</strain>
    </source>
</reference>
<evidence type="ECO:0000313" key="2">
    <source>
        <dbReference type="EMBL" id="EGP81839.1"/>
    </source>
</evidence>
<accession>F9XSB6</accession>
<proteinExistence type="predicted"/>
<organism evidence="2 3">
    <name type="scientific">Zymoseptoria tritici (strain CBS 115943 / IPO323)</name>
    <name type="common">Speckled leaf blotch fungus</name>
    <name type="synonym">Septoria tritici</name>
    <dbReference type="NCBI Taxonomy" id="336722"/>
    <lineage>
        <taxon>Eukaryota</taxon>
        <taxon>Fungi</taxon>
        <taxon>Dikarya</taxon>
        <taxon>Ascomycota</taxon>
        <taxon>Pezizomycotina</taxon>
        <taxon>Dothideomycetes</taxon>
        <taxon>Dothideomycetidae</taxon>
        <taxon>Mycosphaerellales</taxon>
        <taxon>Mycosphaerellaceae</taxon>
        <taxon>Zymoseptoria</taxon>
    </lineage>
</organism>
<dbReference type="Proteomes" id="UP000008062">
    <property type="component" value="Chromosome 21"/>
</dbReference>
<dbReference type="RefSeq" id="XP_003846863.1">
    <property type="nucleotide sequence ID" value="XM_003846815.1"/>
</dbReference>
<keyword evidence="3" id="KW-1185">Reference proteome</keyword>
<evidence type="ECO:0000256" key="1">
    <source>
        <dbReference type="SAM" id="MobiDB-lite"/>
    </source>
</evidence>
<dbReference type="HOGENOM" id="CLU_2348296_0_0_1"/>
<dbReference type="EMBL" id="CM001216">
    <property type="protein sequence ID" value="EGP81839.1"/>
    <property type="molecule type" value="Genomic_DNA"/>
</dbReference>
<feature type="compositionally biased region" description="Basic residues" evidence="1">
    <location>
        <begin position="37"/>
        <end position="50"/>
    </location>
</feature>
<dbReference type="AlphaFoldDB" id="F9XSB6"/>
<name>F9XSB6_ZYMTI</name>
<evidence type="ECO:0000313" key="3">
    <source>
        <dbReference type="Proteomes" id="UP000008062"/>
    </source>
</evidence>
<dbReference type="KEGG" id="ztr:MYCGRDRAFT_106716"/>
<feature type="region of interest" description="Disordered" evidence="1">
    <location>
        <begin position="1"/>
        <end position="50"/>
    </location>
</feature>
<feature type="compositionally biased region" description="Polar residues" evidence="1">
    <location>
        <begin position="8"/>
        <end position="18"/>
    </location>
</feature>
<dbReference type="InParanoid" id="F9XSB6"/>
<gene>
    <name evidence="2" type="ORF">MYCGRDRAFT_106716</name>
</gene>
<protein>
    <submittedName>
        <fullName evidence="2">Uncharacterized protein</fullName>
    </submittedName>
</protein>